<organism evidence="3 4">
    <name type="scientific">Gossypium anomalum</name>
    <dbReference type="NCBI Taxonomy" id="47600"/>
    <lineage>
        <taxon>Eukaryota</taxon>
        <taxon>Viridiplantae</taxon>
        <taxon>Streptophyta</taxon>
        <taxon>Embryophyta</taxon>
        <taxon>Tracheophyta</taxon>
        <taxon>Spermatophyta</taxon>
        <taxon>Magnoliopsida</taxon>
        <taxon>eudicotyledons</taxon>
        <taxon>Gunneridae</taxon>
        <taxon>Pentapetalae</taxon>
        <taxon>rosids</taxon>
        <taxon>malvids</taxon>
        <taxon>Malvales</taxon>
        <taxon>Malvaceae</taxon>
        <taxon>Malvoideae</taxon>
        <taxon>Gossypium</taxon>
    </lineage>
</organism>
<dbReference type="GO" id="GO:0003729">
    <property type="term" value="F:mRNA binding"/>
    <property type="evidence" value="ECO:0007669"/>
    <property type="project" value="InterPro"/>
</dbReference>
<dbReference type="Gene3D" id="2.60.120.590">
    <property type="entry name" value="Alpha-ketoglutarate-dependent dioxygenase AlkB-like"/>
    <property type="match status" value="1"/>
</dbReference>
<protein>
    <recommendedName>
        <fullName evidence="5">Fe2OG dioxygenase domain-containing protein</fullName>
    </recommendedName>
</protein>
<feature type="compositionally biased region" description="Polar residues" evidence="2">
    <location>
        <begin position="610"/>
        <end position="621"/>
    </location>
</feature>
<dbReference type="InterPro" id="IPR044842">
    <property type="entry name" value="ALKBH9B/ALKBH10B-like"/>
</dbReference>
<dbReference type="AlphaFoldDB" id="A0A8J5YNB3"/>
<keyword evidence="4" id="KW-1185">Reference proteome</keyword>
<dbReference type="PANTHER" id="PTHR31447:SF2">
    <property type="entry name" value="RNA DEMETHYLASE ALKBH10B"/>
    <property type="match status" value="1"/>
</dbReference>
<dbReference type="PANTHER" id="PTHR31447">
    <property type="entry name" value="HYDROXYPROLINE-RICH GLYCOPROTEIN FAMILY PROTEIN-RELATED"/>
    <property type="match status" value="1"/>
</dbReference>
<comment type="similarity">
    <text evidence="1">Belongs to the alkB family.</text>
</comment>
<evidence type="ECO:0000313" key="4">
    <source>
        <dbReference type="Proteomes" id="UP000701853"/>
    </source>
</evidence>
<dbReference type="GO" id="GO:0032451">
    <property type="term" value="F:demethylase activity"/>
    <property type="evidence" value="ECO:0007669"/>
    <property type="project" value="InterPro"/>
</dbReference>
<evidence type="ECO:0000256" key="1">
    <source>
        <dbReference type="ARBA" id="ARBA00007879"/>
    </source>
</evidence>
<feature type="region of interest" description="Disordered" evidence="2">
    <location>
        <begin position="604"/>
        <end position="642"/>
    </location>
</feature>
<comment type="caution">
    <text evidence="3">The sequence shown here is derived from an EMBL/GenBank/DDBJ whole genome shotgun (WGS) entry which is preliminary data.</text>
</comment>
<dbReference type="OrthoDB" id="1916097at2759"/>
<name>A0A8J5YNB3_9ROSI</name>
<proteinExistence type="inferred from homology"/>
<evidence type="ECO:0008006" key="5">
    <source>
        <dbReference type="Google" id="ProtNLM"/>
    </source>
</evidence>
<accession>A0A8J5YNB3</accession>
<feature type="region of interest" description="Disordered" evidence="2">
    <location>
        <begin position="184"/>
        <end position="252"/>
    </location>
</feature>
<sequence length="657" mass="71017">MVKVISLNLAIEDATSPSPESAMSPPSGWAPTRISPNTQYFGASGKPRRKVVSGFLLFGQISKGKGWTVEMPMAAGAATPRERVQAMGPAAVVPMMQAVPAVADVLAKDTIISWFRGEFAAANAIIDALCGHLAQLQGGGGEGSEYDAVFAAIHRRRLNWIPVLQMQKYHSIADVTAELKKVTAKKTGGGDGIGKEEVEGGGGGGGEDGGCLDDEKEEEKVAEEVVENEANGEVGGEEEEDSPDSDITDSGSQEIEHVEENIDICSNHEECDARPSQIKLTKGFSAKEHVKGHMVNVVKGLKLYEDVFTESELAKLSDLMSELRSSGQNGELSGETFILFNKQIKGNKRELIQFGVPIFGHIKEEPTSNNQTINIEPIPALLQDVIDHLIQWQLIPEYKKPNGCIINFFDEDEYSQPFLKPPHLEQPISTLLLSESTMAFGRTLTSDSEGNYRGPLQLSLKEGSLLVMRGNSSDMARHVMCPSPNKRVSITFFRVRPDINQGQSPPTTPQSGAMTLWQPGVPGPYAMSNGVLSGYEALDTMPKWGVLRAPVVMLAPVRPVVVSPRKLPRGGTGVFLPWTMGSRKHTKHLPPRAQKGRMLALPSAVETHVSESTSDPSNNPKGKSELQHSILKPGTGNVVSPPHVALHKLRTGNQSIS</sequence>
<reference evidence="3 4" key="1">
    <citation type="journal article" date="2021" name="bioRxiv">
        <title>The Gossypium anomalum genome as a resource for cotton improvement and evolutionary analysis of hybrid incompatibility.</title>
        <authorList>
            <person name="Grover C.E."/>
            <person name="Yuan D."/>
            <person name="Arick M.A."/>
            <person name="Miller E.R."/>
            <person name="Hu G."/>
            <person name="Peterson D.G."/>
            <person name="Wendel J.F."/>
            <person name="Udall J.A."/>
        </authorList>
    </citation>
    <scope>NUCLEOTIDE SEQUENCE [LARGE SCALE GENOMIC DNA]</scope>
    <source>
        <strain evidence="3">JFW-Udall</strain>
        <tissue evidence="3">Leaf</tissue>
    </source>
</reference>
<dbReference type="Proteomes" id="UP000701853">
    <property type="component" value="Chromosome 8"/>
</dbReference>
<evidence type="ECO:0000256" key="2">
    <source>
        <dbReference type="SAM" id="MobiDB-lite"/>
    </source>
</evidence>
<dbReference type="EMBL" id="JAHUZN010000008">
    <property type="protein sequence ID" value="KAG8485562.1"/>
    <property type="molecule type" value="Genomic_DNA"/>
</dbReference>
<dbReference type="GO" id="GO:0006402">
    <property type="term" value="P:mRNA catabolic process"/>
    <property type="evidence" value="ECO:0007669"/>
    <property type="project" value="InterPro"/>
</dbReference>
<dbReference type="InterPro" id="IPR037151">
    <property type="entry name" value="AlkB-like_sf"/>
</dbReference>
<feature type="compositionally biased region" description="Gly residues" evidence="2">
    <location>
        <begin position="200"/>
        <end position="209"/>
    </location>
</feature>
<dbReference type="SUPFAM" id="SSF51197">
    <property type="entry name" value="Clavaminate synthase-like"/>
    <property type="match status" value="1"/>
</dbReference>
<evidence type="ECO:0000313" key="3">
    <source>
        <dbReference type="EMBL" id="KAG8485562.1"/>
    </source>
</evidence>
<gene>
    <name evidence="3" type="ORF">CXB51_018912</name>
</gene>
<feature type="compositionally biased region" description="Acidic residues" evidence="2">
    <location>
        <begin position="235"/>
        <end position="247"/>
    </location>
</feature>